<dbReference type="AlphaFoldDB" id="A0A150G3K2"/>
<gene>
    <name evidence="2" type="ORF">GPECTOR_68g375</name>
</gene>
<feature type="signal peptide" evidence="1">
    <location>
        <begin position="1"/>
        <end position="23"/>
    </location>
</feature>
<accession>A0A150G3K2</accession>
<keyword evidence="1" id="KW-0732">Signal</keyword>
<evidence type="ECO:0000256" key="1">
    <source>
        <dbReference type="SAM" id="SignalP"/>
    </source>
</evidence>
<dbReference type="EMBL" id="LSYV01000069">
    <property type="protein sequence ID" value="KXZ44404.1"/>
    <property type="molecule type" value="Genomic_DNA"/>
</dbReference>
<proteinExistence type="predicted"/>
<comment type="caution">
    <text evidence="2">The sequence shown here is derived from an EMBL/GenBank/DDBJ whole genome shotgun (WGS) entry which is preliminary data.</text>
</comment>
<keyword evidence="3" id="KW-1185">Reference proteome</keyword>
<reference evidence="3" key="1">
    <citation type="journal article" date="2016" name="Nat. Commun.">
        <title>The Gonium pectorale genome demonstrates co-option of cell cycle regulation during the evolution of multicellularity.</title>
        <authorList>
            <person name="Hanschen E.R."/>
            <person name="Marriage T.N."/>
            <person name="Ferris P.J."/>
            <person name="Hamaji T."/>
            <person name="Toyoda A."/>
            <person name="Fujiyama A."/>
            <person name="Neme R."/>
            <person name="Noguchi H."/>
            <person name="Minakuchi Y."/>
            <person name="Suzuki M."/>
            <person name="Kawai-Toyooka H."/>
            <person name="Smith D.R."/>
            <person name="Sparks H."/>
            <person name="Anderson J."/>
            <person name="Bakaric R."/>
            <person name="Luria V."/>
            <person name="Karger A."/>
            <person name="Kirschner M.W."/>
            <person name="Durand P.M."/>
            <person name="Michod R.E."/>
            <person name="Nozaki H."/>
            <person name="Olson B.J."/>
        </authorList>
    </citation>
    <scope>NUCLEOTIDE SEQUENCE [LARGE SCALE GENOMIC DNA]</scope>
    <source>
        <strain evidence="3">NIES-2863</strain>
    </source>
</reference>
<evidence type="ECO:0000313" key="2">
    <source>
        <dbReference type="EMBL" id="KXZ44404.1"/>
    </source>
</evidence>
<evidence type="ECO:0000313" key="3">
    <source>
        <dbReference type="Proteomes" id="UP000075714"/>
    </source>
</evidence>
<protein>
    <submittedName>
        <fullName evidence="2">Uncharacterized protein</fullName>
    </submittedName>
</protein>
<organism evidence="2 3">
    <name type="scientific">Gonium pectorale</name>
    <name type="common">Green alga</name>
    <dbReference type="NCBI Taxonomy" id="33097"/>
    <lineage>
        <taxon>Eukaryota</taxon>
        <taxon>Viridiplantae</taxon>
        <taxon>Chlorophyta</taxon>
        <taxon>core chlorophytes</taxon>
        <taxon>Chlorophyceae</taxon>
        <taxon>CS clade</taxon>
        <taxon>Chlamydomonadales</taxon>
        <taxon>Volvocaceae</taxon>
        <taxon>Gonium</taxon>
    </lineage>
</organism>
<feature type="chain" id="PRO_5007561855" evidence="1">
    <location>
        <begin position="24"/>
        <end position="210"/>
    </location>
</feature>
<name>A0A150G3K2_GONPE</name>
<sequence>MIVRGILLLLTAGLLAAVRHVGATPGNYKREDLAVAFPTHAANVQLVEASRAWRRGLKTLVVVGDGVNVESLREAGVPPAVLQLLNRAGLNADDPHLLHDFLMYFPNPSCQHQQEGPINVDRRCLPCPAGARSCLCLLPPGCRHPDNWNFQECSYPARVLTYGGVGVIYSVGLLRRMAADPSFYLSLVFRDVVPSEPFGGGQPGKDRIDI</sequence>
<dbReference type="OrthoDB" id="421979at2759"/>
<dbReference type="Proteomes" id="UP000075714">
    <property type="component" value="Unassembled WGS sequence"/>
</dbReference>